<proteinExistence type="predicted"/>
<name>A0ABP9ZH83_9LACO</name>
<evidence type="ECO:0000313" key="2">
    <source>
        <dbReference type="Proteomes" id="UP001438112"/>
    </source>
</evidence>
<organism evidence="1 2">
    <name type="scientific">Apilactobacillus apinorum</name>
    <dbReference type="NCBI Taxonomy" id="1218495"/>
    <lineage>
        <taxon>Bacteria</taxon>
        <taxon>Bacillati</taxon>
        <taxon>Bacillota</taxon>
        <taxon>Bacilli</taxon>
        <taxon>Lactobacillales</taxon>
        <taxon>Lactobacillaceae</taxon>
        <taxon>Apilactobacillus</taxon>
    </lineage>
</organism>
<sequence>MTNQQTARLILDRAIPLFKREYNVQYRLKVVLDPYDHQFNFYMIRFKPGHITRVTPLHHVKSTNILDLEELLSLIEAELKLTVVFAGFEGIKWESKKGYIQRPKRKD</sequence>
<keyword evidence="2" id="KW-1185">Reference proteome</keyword>
<accession>A0ABP9ZH83</accession>
<evidence type="ECO:0000313" key="1">
    <source>
        <dbReference type="EMBL" id="GAA6114150.1"/>
    </source>
</evidence>
<gene>
    <name evidence="1" type="ORF">AP20H10_05130</name>
</gene>
<dbReference type="Proteomes" id="UP001438112">
    <property type="component" value="Unassembled WGS sequence"/>
</dbReference>
<protein>
    <recommendedName>
        <fullName evidence="3">Acetyl-CoA carboxylase</fullName>
    </recommendedName>
</protein>
<comment type="caution">
    <text evidence="1">The sequence shown here is derived from an EMBL/GenBank/DDBJ whole genome shotgun (WGS) entry which is preliminary data.</text>
</comment>
<evidence type="ECO:0008006" key="3">
    <source>
        <dbReference type="Google" id="ProtNLM"/>
    </source>
</evidence>
<dbReference type="EMBL" id="BAABVV010000028">
    <property type="protein sequence ID" value="GAA6114150.1"/>
    <property type="molecule type" value="Genomic_DNA"/>
</dbReference>
<reference evidence="1 2" key="1">
    <citation type="submission" date="2024-03" db="EMBL/GenBank/DDBJ databases">
        <title>Inconsistent identification of Apilactobacillus kunkeei-related strains obtained by well-developed overall genome related indices.</title>
        <authorList>
            <person name="Maeno S."/>
            <person name="Endo A."/>
        </authorList>
    </citation>
    <scope>NUCLEOTIDE SEQUENCE [LARGE SCALE GENOMIC DNA]</scope>
    <source>
        <strain evidence="1 2">20H-10</strain>
    </source>
</reference>
<dbReference type="RefSeq" id="WP_353317527.1">
    <property type="nucleotide sequence ID" value="NZ_BAABVV010000028.1"/>
</dbReference>